<evidence type="ECO:0000313" key="3">
    <source>
        <dbReference type="Proteomes" id="UP000182932"/>
    </source>
</evidence>
<evidence type="ECO:0000256" key="1">
    <source>
        <dbReference type="SAM" id="Phobius"/>
    </source>
</evidence>
<organism evidence="2 3">
    <name type="scientific">Marinovum algicola</name>
    <dbReference type="NCBI Taxonomy" id="42444"/>
    <lineage>
        <taxon>Bacteria</taxon>
        <taxon>Pseudomonadati</taxon>
        <taxon>Pseudomonadota</taxon>
        <taxon>Alphaproteobacteria</taxon>
        <taxon>Rhodobacterales</taxon>
        <taxon>Roseobacteraceae</taxon>
        <taxon>Marinovum</taxon>
    </lineage>
</organism>
<keyword evidence="1" id="KW-1133">Transmembrane helix</keyword>
<dbReference type="AlphaFoldDB" id="A0A975WCL9"/>
<keyword evidence="1" id="KW-0472">Membrane</keyword>
<sequence length="79" mass="8303">MIIGLATLSILFGGACGIAAFCAEFGAMQSLMIYAVVGLMPFLLMPLVGSPQPVRADIRTEDMRAPGAGVPRLHGKRDI</sequence>
<dbReference type="RefSeq" id="WP_074837676.1">
    <property type="nucleotide sequence ID" value="NZ_CATMKJ010000010.1"/>
</dbReference>
<dbReference type="Proteomes" id="UP000182932">
    <property type="component" value="Unassembled WGS sequence"/>
</dbReference>
<accession>A0A975WCL9</accession>
<keyword evidence="1" id="KW-0812">Transmembrane</keyword>
<dbReference type="EMBL" id="FNYY01000014">
    <property type="protein sequence ID" value="SEJ92735.1"/>
    <property type="molecule type" value="Genomic_DNA"/>
</dbReference>
<evidence type="ECO:0000313" key="2">
    <source>
        <dbReference type="EMBL" id="SEJ92735.1"/>
    </source>
</evidence>
<dbReference type="GeneID" id="80819706"/>
<proteinExistence type="predicted"/>
<comment type="caution">
    <text evidence="2">The sequence shown here is derived from an EMBL/GenBank/DDBJ whole genome shotgun (WGS) entry which is preliminary data.</text>
</comment>
<protein>
    <submittedName>
        <fullName evidence="2">Uncharacterized protein</fullName>
    </submittedName>
</protein>
<keyword evidence="3" id="KW-1185">Reference proteome</keyword>
<feature type="transmembrane region" description="Helical" evidence="1">
    <location>
        <begin position="32"/>
        <end position="49"/>
    </location>
</feature>
<gene>
    <name evidence="2" type="ORF">SAMN04487940_11440</name>
</gene>
<name>A0A975WCL9_9RHOB</name>
<reference evidence="2 3" key="1">
    <citation type="submission" date="2016-10" db="EMBL/GenBank/DDBJ databases">
        <authorList>
            <person name="Varghese N."/>
            <person name="Submissions S."/>
        </authorList>
    </citation>
    <scope>NUCLEOTIDE SEQUENCE [LARGE SCALE GENOMIC DNA]</scope>
    <source>
        <strain evidence="2 3">FF3</strain>
    </source>
</reference>